<feature type="domain" description="Major facilitator superfamily (MFS) profile" evidence="7">
    <location>
        <begin position="224"/>
        <end position="410"/>
    </location>
</feature>
<keyword evidence="9" id="KW-1185">Reference proteome</keyword>
<evidence type="ECO:0000313" key="8">
    <source>
        <dbReference type="EMBL" id="MST55001.1"/>
    </source>
</evidence>
<gene>
    <name evidence="8" type="ORF">FYJ74_02905</name>
</gene>
<feature type="transmembrane region" description="Helical" evidence="6">
    <location>
        <begin position="290"/>
        <end position="308"/>
    </location>
</feature>
<dbReference type="Pfam" id="PF11700">
    <property type="entry name" value="ATG22"/>
    <property type="match status" value="1"/>
</dbReference>
<dbReference type="PANTHER" id="PTHR23519:SF1">
    <property type="entry name" value="AUTOPHAGY-RELATED PROTEIN 22"/>
    <property type="match status" value="1"/>
</dbReference>
<accession>A0A6L5Y9Y7</accession>
<keyword evidence="2" id="KW-0813">Transport</keyword>
<dbReference type="SUPFAM" id="SSF103473">
    <property type="entry name" value="MFS general substrate transporter"/>
    <property type="match status" value="1"/>
</dbReference>
<keyword evidence="4 6" id="KW-1133">Transmembrane helix</keyword>
<evidence type="ECO:0000256" key="1">
    <source>
        <dbReference type="ARBA" id="ARBA00004127"/>
    </source>
</evidence>
<organism evidence="8 9">
    <name type="scientific">Pyramidobacter porci</name>
    <dbReference type="NCBI Taxonomy" id="2605789"/>
    <lineage>
        <taxon>Bacteria</taxon>
        <taxon>Thermotogati</taxon>
        <taxon>Synergistota</taxon>
        <taxon>Synergistia</taxon>
        <taxon>Synergistales</taxon>
        <taxon>Dethiosulfovibrionaceae</taxon>
        <taxon>Pyramidobacter</taxon>
    </lineage>
</organism>
<feature type="transmembrane region" description="Helical" evidence="6">
    <location>
        <begin position="172"/>
        <end position="192"/>
    </location>
</feature>
<protein>
    <submittedName>
        <fullName evidence="8">MFS transporter</fullName>
    </submittedName>
</protein>
<dbReference type="EMBL" id="VUNH01000002">
    <property type="protein sequence ID" value="MST55001.1"/>
    <property type="molecule type" value="Genomic_DNA"/>
</dbReference>
<name>A0A6L5Y9Y7_9BACT</name>
<sequence length="410" mass="42878">MFANRSVFAWCLYDTGHCAFATVVMAVVLPVYYQNVVAAGGKWALSSWGYASSIALLLSALLTPVVGTYVDGRPLKKKFLLAFAALGIAASAALCLSGRGTWLYTLSCMVLGTVGLSVASVCYDALLTFVAPPGAMDRVSTLGYGVGYLGGGVLLALDMLLIARFGEPGVKMSFLSVALWWSAAAAVLAAWVPEPPAAGNAPSGLGQTLRALAHSWTELKQYPEALRFMVSFWLYNDGIGTIVRMAAVFGAGLGISQNHLVGAMLATQFVGVPFALVFARLAEKSGSKRAVMIALSWYAIVAVGAMFITQNWHFWLMAVAVGMVQGGSQAISRSIYASMLPAGRSGHFFGLYNVSSKFAGIVGPALCGFVAQATGSLRLAVGVIALNFIAGMAILAGVDVDKGRARVAAQ</sequence>
<comment type="caution">
    <text evidence="8">The sequence shown here is derived from an EMBL/GenBank/DDBJ whole genome shotgun (WGS) entry which is preliminary data.</text>
</comment>
<evidence type="ECO:0000256" key="6">
    <source>
        <dbReference type="SAM" id="Phobius"/>
    </source>
</evidence>
<evidence type="ECO:0000256" key="4">
    <source>
        <dbReference type="ARBA" id="ARBA00022989"/>
    </source>
</evidence>
<dbReference type="InterPro" id="IPR036259">
    <property type="entry name" value="MFS_trans_sf"/>
</dbReference>
<dbReference type="InterPro" id="IPR024671">
    <property type="entry name" value="Atg22-like"/>
</dbReference>
<dbReference type="PANTHER" id="PTHR23519">
    <property type="entry name" value="AUTOPHAGY-RELATED PROTEIN 22"/>
    <property type="match status" value="1"/>
</dbReference>
<feature type="transmembrane region" description="Helical" evidence="6">
    <location>
        <begin position="348"/>
        <end position="371"/>
    </location>
</feature>
<dbReference type="GO" id="GO:0012505">
    <property type="term" value="C:endomembrane system"/>
    <property type="evidence" value="ECO:0007669"/>
    <property type="project" value="UniProtKB-SubCell"/>
</dbReference>
<dbReference type="PROSITE" id="PS50850">
    <property type="entry name" value="MFS"/>
    <property type="match status" value="1"/>
</dbReference>
<feature type="transmembrane region" description="Helical" evidence="6">
    <location>
        <begin position="142"/>
        <end position="166"/>
    </location>
</feature>
<feature type="transmembrane region" description="Helical" evidence="6">
    <location>
        <begin position="7"/>
        <end position="33"/>
    </location>
</feature>
<dbReference type="InterPro" id="IPR020846">
    <property type="entry name" value="MFS_dom"/>
</dbReference>
<dbReference type="AlphaFoldDB" id="A0A6L5Y9Y7"/>
<evidence type="ECO:0000259" key="7">
    <source>
        <dbReference type="PROSITE" id="PS50850"/>
    </source>
</evidence>
<dbReference type="GO" id="GO:0022857">
    <property type="term" value="F:transmembrane transporter activity"/>
    <property type="evidence" value="ECO:0007669"/>
    <property type="project" value="InterPro"/>
</dbReference>
<dbReference type="RefSeq" id="WP_154528107.1">
    <property type="nucleotide sequence ID" value="NZ_VUNH01000002.1"/>
</dbReference>
<comment type="subcellular location">
    <subcellularLocation>
        <location evidence="1">Endomembrane system</location>
        <topology evidence="1">Multi-pass membrane protein</topology>
    </subcellularLocation>
</comment>
<evidence type="ECO:0000256" key="2">
    <source>
        <dbReference type="ARBA" id="ARBA00022448"/>
    </source>
</evidence>
<evidence type="ECO:0000256" key="5">
    <source>
        <dbReference type="ARBA" id="ARBA00023136"/>
    </source>
</evidence>
<feature type="transmembrane region" description="Helical" evidence="6">
    <location>
        <begin position="79"/>
        <end position="96"/>
    </location>
</feature>
<reference evidence="8 9" key="1">
    <citation type="submission" date="2019-08" db="EMBL/GenBank/DDBJ databases">
        <title>In-depth cultivation of the pig gut microbiome towards novel bacterial diversity and tailored functional studies.</title>
        <authorList>
            <person name="Wylensek D."/>
            <person name="Hitch T.C.A."/>
            <person name="Clavel T."/>
        </authorList>
    </citation>
    <scope>NUCLEOTIDE SEQUENCE [LARGE SCALE GENOMIC DNA]</scope>
    <source>
        <strain evidence="8 9">SM-530-WT-4B</strain>
    </source>
</reference>
<keyword evidence="5 6" id="KW-0472">Membrane</keyword>
<dbReference type="Gene3D" id="1.20.1250.20">
    <property type="entry name" value="MFS general substrate transporter like domains"/>
    <property type="match status" value="1"/>
</dbReference>
<feature type="transmembrane region" description="Helical" evidence="6">
    <location>
        <begin position="377"/>
        <end position="398"/>
    </location>
</feature>
<feature type="transmembrane region" description="Helical" evidence="6">
    <location>
        <begin position="45"/>
        <end position="67"/>
    </location>
</feature>
<keyword evidence="3 6" id="KW-0812">Transmembrane</keyword>
<feature type="transmembrane region" description="Helical" evidence="6">
    <location>
        <begin position="259"/>
        <end position="278"/>
    </location>
</feature>
<evidence type="ECO:0000313" key="9">
    <source>
        <dbReference type="Proteomes" id="UP000473699"/>
    </source>
</evidence>
<dbReference type="Proteomes" id="UP000473699">
    <property type="component" value="Unassembled WGS sequence"/>
</dbReference>
<feature type="transmembrane region" description="Helical" evidence="6">
    <location>
        <begin position="102"/>
        <end position="130"/>
    </location>
</feature>
<proteinExistence type="predicted"/>
<evidence type="ECO:0000256" key="3">
    <source>
        <dbReference type="ARBA" id="ARBA00022692"/>
    </source>
</evidence>
<feature type="transmembrane region" description="Helical" evidence="6">
    <location>
        <begin position="232"/>
        <end position="253"/>
    </location>
</feature>
<dbReference type="InterPro" id="IPR050495">
    <property type="entry name" value="ATG22/LtaA_families"/>
</dbReference>